<dbReference type="Proteomes" id="UP000094291">
    <property type="component" value="Unassembled WGS sequence"/>
</dbReference>
<evidence type="ECO:0000256" key="3">
    <source>
        <dbReference type="HAMAP-Rule" id="MF_01440"/>
    </source>
</evidence>
<dbReference type="Gene3D" id="3.30.1330.200">
    <property type="match status" value="1"/>
</dbReference>
<dbReference type="OrthoDB" id="9807202at2"/>
<evidence type="ECO:0000313" key="4">
    <source>
        <dbReference type="EMBL" id="ODC03286.1"/>
    </source>
</evidence>
<dbReference type="RefSeq" id="WP_068997702.1">
    <property type="nucleotide sequence ID" value="NZ_MDTQ01000001.1"/>
</dbReference>
<dbReference type="InterPro" id="IPR038592">
    <property type="entry name" value="CheD-like_sf"/>
</dbReference>
<comment type="similarity">
    <text evidence="3">Belongs to the CheD family.</text>
</comment>
<dbReference type="InterPro" id="IPR011324">
    <property type="entry name" value="Cytotoxic_necrot_fac-like_cat"/>
</dbReference>
<dbReference type="CDD" id="cd16352">
    <property type="entry name" value="CheD"/>
    <property type="match status" value="1"/>
</dbReference>
<dbReference type="AlphaFoldDB" id="A0A1E2V8X7"/>
<dbReference type="HAMAP" id="MF_01440">
    <property type="entry name" value="CheD"/>
    <property type="match status" value="1"/>
</dbReference>
<reference evidence="4 5" key="1">
    <citation type="submission" date="2016-08" db="EMBL/GenBank/DDBJ databases">
        <authorList>
            <person name="Seilhamer J.J."/>
        </authorList>
    </citation>
    <scope>NUCLEOTIDE SEQUENCE [LARGE SCALE GENOMIC DNA]</scope>
    <source>
        <strain evidence="4 5">PH27A</strain>
    </source>
</reference>
<accession>A0A1E2V8X7</accession>
<dbReference type="EC" id="3.5.1.44" evidence="3"/>
<dbReference type="GO" id="GO:0050568">
    <property type="term" value="F:protein-glutamine glutaminase activity"/>
    <property type="evidence" value="ECO:0007669"/>
    <property type="project" value="UniProtKB-UniRule"/>
</dbReference>
<evidence type="ECO:0000256" key="2">
    <source>
        <dbReference type="ARBA" id="ARBA00022801"/>
    </source>
</evidence>
<dbReference type="STRING" id="197479.BFW38_06735"/>
<comment type="function">
    <text evidence="3">Probably deamidates glutamine residues to glutamate on methyl-accepting chemotaxis receptors (MCPs), playing an important role in chemotaxis.</text>
</comment>
<name>A0A1E2V8X7_9GAMM</name>
<comment type="caution">
    <text evidence="4">The sequence shown here is derived from an EMBL/GenBank/DDBJ whole genome shotgun (WGS) entry which is preliminary data.</text>
</comment>
<keyword evidence="1 3" id="KW-0145">Chemotaxis</keyword>
<dbReference type="PANTHER" id="PTHR35147">
    <property type="entry name" value="CHEMORECEPTOR GLUTAMINE DEAMIDASE CHED-RELATED"/>
    <property type="match status" value="1"/>
</dbReference>
<dbReference type="SUPFAM" id="SSF64438">
    <property type="entry name" value="CNF1/YfiH-like putative cysteine hydrolases"/>
    <property type="match status" value="1"/>
</dbReference>
<sequence>MLKYHDQHVIHIGELLFGRIRKPITTLLGSCVAITLWHPRQLIGGMCHFALPCRPDFLAQEREDARYATDCIKIFMRHAHDWKVELTEFEVRLFGGGDMFTHMLPEENIDTETVQTRPVGEANVAHAFGMLMELGISVLEADVGEKGYRKLWFDPRTGYTRVTFVPVHRVSQLDPRYMRAQA</sequence>
<dbReference type="Pfam" id="PF03975">
    <property type="entry name" value="CheD"/>
    <property type="match status" value="1"/>
</dbReference>
<dbReference type="InterPro" id="IPR005659">
    <property type="entry name" value="Chemorcpt_Glu_NH3ase_CheD"/>
</dbReference>
<keyword evidence="2 3" id="KW-0378">Hydrolase</keyword>
<comment type="catalytic activity">
    <reaction evidence="3">
        <text>L-glutaminyl-[protein] + H2O = L-glutamyl-[protein] + NH4(+)</text>
        <dbReference type="Rhea" id="RHEA:16441"/>
        <dbReference type="Rhea" id="RHEA-COMP:10207"/>
        <dbReference type="Rhea" id="RHEA-COMP:10208"/>
        <dbReference type="ChEBI" id="CHEBI:15377"/>
        <dbReference type="ChEBI" id="CHEBI:28938"/>
        <dbReference type="ChEBI" id="CHEBI:29973"/>
        <dbReference type="ChEBI" id="CHEBI:30011"/>
        <dbReference type="EC" id="3.5.1.44"/>
    </reaction>
</comment>
<evidence type="ECO:0000313" key="5">
    <source>
        <dbReference type="Proteomes" id="UP000094291"/>
    </source>
</evidence>
<organism evidence="4 5">
    <name type="scientific">Terasakiispira papahanaumokuakeensis</name>
    <dbReference type="NCBI Taxonomy" id="197479"/>
    <lineage>
        <taxon>Bacteria</taxon>
        <taxon>Pseudomonadati</taxon>
        <taxon>Pseudomonadota</taxon>
        <taxon>Gammaproteobacteria</taxon>
        <taxon>Oceanospirillales</taxon>
        <taxon>Terasakiispira</taxon>
    </lineage>
</organism>
<keyword evidence="5" id="KW-1185">Reference proteome</keyword>
<dbReference type="GO" id="GO:0006935">
    <property type="term" value="P:chemotaxis"/>
    <property type="evidence" value="ECO:0007669"/>
    <property type="project" value="UniProtKB-UniRule"/>
</dbReference>
<evidence type="ECO:0000256" key="1">
    <source>
        <dbReference type="ARBA" id="ARBA00022500"/>
    </source>
</evidence>
<dbReference type="PANTHER" id="PTHR35147:SF3">
    <property type="entry name" value="CHEMORECEPTOR GLUTAMINE DEAMIDASE CHED 1-RELATED"/>
    <property type="match status" value="1"/>
</dbReference>
<gene>
    <name evidence="3" type="primary">cheD</name>
    <name evidence="4" type="ORF">BFW38_06735</name>
</gene>
<proteinExistence type="inferred from homology"/>
<protein>
    <recommendedName>
        <fullName evidence="3">Probable chemoreceptor glutamine deamidase CheD</fullName>
        <ecNumber evidence="3">3.5.1.44</ecNumber>
    </recommendedName>
</protein>
<dbReference type="EMBL" id="MDTQ01000001">
    <property type="protein sequence ID" value="ODC03286.1"/>
    <property type="molecule type" value="Genomic_DNA"/>
</dbReference>